<dbReference type="GO" id="GO:0022857">
    <property type="term" value="F:transmembrane transporter activity"/>
    <property type="evidence" value="ECO:0007669"/>
    <property type="project" value="InterPro"/>
</dbReference>
<dbReference type="InterPro" id="IPR020846">
    <property type="entry name" value="MFS_dom"/>
</dbReference>
<dbReference type="InterPro" id="IPR036259">
    <property type="entry name" value="MFS_trans_sf"/>
</dbReference>
<evidence type="ECO:0000256" key="1">
    <source>
        <dbReference type="ARBA" id="ARBA00004141"/>
    </source>
</evidence>
<dbReference type="PROSITE" id="PS01044">
    <property type="entry name" value="SQUALEN_PHYTOEN_SYN_1"/>
    <property type="match status" value="1"/>
</dbReference>
<proteinExistence type="predicted"/>
<dbReference type="Proteomes" id="UP000192247">
    <property type="component" value="Unassembled WGS sequence"/>
</dbReference>
<feature type="transmembrane region" description="Helical" evidence="6">
    <location>
        <begin position="123"/>
        <end position="142"/>
    </location>
</feature>
<dbReference type="PANTHER" id="PTHR11662:SF399">
    <property type="entry name" value="FI19708P1-RELATED"/>
    <property type="match status" value="1"/>
</dbReference>
<comment type="subcellular location">
    <subcellularLocation>
        <location evidence="1">Membrane</location>
        <topology evidence="1">Multi-pass membrane protein</topology>
    </subcellularLocation>
</comment>
<feature type="transmembrane region" description="Helical" evidence="6">
    <location>
        <begin position="390"/>
        <end position="409"/>
    </location>
</feature>
<dbReference type="InParanoid" id="A0A1V9X2X6"/>
<dbReference type="FunFam" id="1.20.1250.20:FF:000532">
    <property type="entry name" value="SLC (SoLute Carrier) homolog"/>
    <property type="match status" value="1"/>
</dbReference>
<name>A0A1V9X2X6_9ACAR</name>
<gene>
    <name evidence="8" type="ORF">BIW11_13200</name>
</gene>
<feature type="domain" description="Major facilitator superfamily (MFS) profile" evidence="7">
    <location>
        <begin position="1"/>
        <end position="414"/>
    </location>
</feature>
<accession>A0A1V9X2X6</accession>
<dbReference type="Pfam" id="PF07690">
    <property type="entry name" value="MFS_1"/>
    <property type="match status" value="1"/>
</dbReference>
<feature type="transmembrane region" description="Helical" evidence="6">
    <location>
        <begin position="296"/>
        <end position="316"/>
    </location>
</feature>
<feature type="compositionally biased region" description="Low complexity" evidence="5">
    <location>
        <begin position="9"/>
        <end position="19"/>
    </location>
</feature>
<dbReference type="InterPro" id="IPR050382">
    <property type="entry name" value="MFS_Na/Anion_cotransporter"/>
</dbReference>
<reference evidence="8 9" key="1">
    <citation type="journal article" date="2017" name="Gigascience">
        <title>Draft genome of the honey bee ectoparasitic mite, Tropilaelaps mercedesae, is shaped by the parasitic life history.</title>
        <authorList>
            <person name="Dong X."/>
            <person name="Armstrong S.D."/>
            <person name="Xia D."/>
            <person name="Makepeace B.L."/>
            <person name="Darby A.C."/>
            <person name="Kadowaki T."/>
        </authorList>
    </citation>
    <scope>NUCLEOTIDE SEQUENCE [LARGE SCALE GENOMIC DNA]</scope>
    <source>
        <strain evidence="8">Wuxi-XJTLU</strain>
    </source>
</reference>
<keyword evidence="3 6" id="KW-1133">Transmembrane helix</keyword>
<organism evidence="8 9">
    <name type="scientific">Tropilaelaps mercedesae</name>
    <dbReference type="NCBI Taxonomy" id="418985"/>
    <lineage>
        <taxon>Eukaryota</taxon>
        <taxon>Metazoa</taxon>
        <taxon>Ecdysozoa</taxon>
        <taxon>Arthropoda</taxon>
        <taxon>Chelicerata</taxon>
        <taxon>Arachnida</taxon>
        <taxon>Acari</taxon>
        <taxon>Parasitiformes</taxon>
        <taxon>Mesostigmata</taxon>
        <taxon>Gamasina</taxon>
        <taxon>Dermanyssoidea</taxon>
        <taxon>Laelapidae</taxon>
        <taxon>Tropilaelaps</taxon>
    </lineage>
</organism>
<dbReference type="OrthoDB" id="2985014at2759"/>
<feature type="transmembrane region" description="Helical" evidence="6">
    <location>
        <begin position="34"/>
        <end position="54"/>
    </location>
</feature>
<comment type="caution">
    <text evidence="8">The sequence shown here is derived from an EMBL/GenBank/DDBJ whole genome shotgun (WGS) entry which is preliminary data.</text>
</comment>
<evidence type="ECO:0000256" key="5">
    <source>
        <dbReference type="SAM" id="MobiDB-lite"/>
    </source>
</evidence>
<evidence type="ECO:0000256" key="6">
    <source>
        <dbReference type="SAM" id="Phobius"/>
    </source>
</evidence>
<dbReference type="PANTHER" id="PTHR11662">
    <property type="entry name" value="SOLUTE CARRIER FAMILY 17"/>
    <property type="match status" value="1"/>
</dbReference>
<dbReference type="InterPro" id="IPR019845">
    <property type="entry name" value="Squalene/phytoene_synthase_CS"/>
</dbReference>
<protein>
    <submittedName>
        <fullName evidence="8">Sialin-like</fullName>
    </submittedName>
</protein>
<evidence type="ECO:0000259" key="7">
    <source>
        <dbReference type="PROSITE" id="PS50850"/>
    </source>
</evidence>
<keyword evidence="9" id="KW-1185">Reference proteome</keyword>
<keyword evidence="2 6" id="KW-0812">Transmembrane</keyword>
<dbReference type="STRING" id="418985.A0A1V9X2X6"/>
<evidence type="ECO:0000313" key="9">
    <source>
        <dbReference type="Proteomes" id="UP000192247"/>
    </source>
</evidence>
<dbReference type="EMBL" id="MNPL01026465">
    <property type="protein sequence ID" value="OQR67980.1"/>
    <property type="molecule type" value="Genomic_DNA"/>
</dbReference>
<evidence type="ECO:0000256" key="3">
    <source>
        <dbReference type="ARBA" id="ARBA00022989"/>
    </source>
</evidence>
<dbReference type="PROSITE" id="PS50850">
    <property type="entry name" value="MFS"/>
    <property type="match status" value="1"/>
</dbReference>
<feature type="region of interest" description="Disordered" evidence="5">
    <location>
        <begin position="419"/>
        <end position="444"/>
    </location>
</feature>
<dbReference type="GO" id="GO:0016020">
    <property type="term" value="C:membrane"/>
    <property type="evidence" value="ECO:0007669"/>
    <property type="project" value="UniProtKB-SubCell"/>
</dbReference>
<dbReference type="AlphaFoldDB" id="A0A1V9X2X6"/>
<feature type="transmembrane region" description="Helical" evidence="6">
    <location>
        <begin position="259"/>
        <end position="284"/>
    </location>
</feature>
<keyword evidence="4 6" id="KW-0472">Membrane</keyword>
<feature type="transmembrane region" description="Helical" evidence="6">
    <location>
        <begin position="215"/>
        <end position="239"/>
    </location>
</feature>
<feature type="transmembrane region" description="Helical" evidence="6">
    <location>
        <begin position="356"/>
        <end position="378"/>
    </location>
</feature>
<evidence type="ECO:0000256" key="4">
    <source>
        <dbReference type="ARBA" id="ARBA00023136"/>
    </source>
</evidence>
<dbReference type="GO" id="GO:0006820">
    <property type="term" value="P:monoatomic anion transport"/>
    <property type="evidence" value="ECO:0007669"/>
    <property type="project" value="TreeGrafter"/>
</dbReference>
<dbReference type="InterPro" id="IPR011701">
    <property type="entry name" value="MFS"/>
</dbReference>
<dbReference type="GO" id="GO:0016765">
    <property type="term" value="F:transferase activity, transferring alkyl or aryl (other than methyl) groups"/>
    <property type="evidence" value="ECO:0007669"/>
    <property type="project" value="InterPro"/>
</dbReference>
<dbReference type="SUPFAM" id="SSF103473">
    <property type="entry name" value="MFS general substrate transporter"/>
    <property type="match status" value="1"/>
</dbReference>
<sequence>MAISPHIGAADSSSTLSTSADRDPPVYRRVSSWIQIRYVLIALGFLGLLCVYVMRVSLNVAIVSMVNHTAIHDAATTSDCHAPYGHTGLIIIRALQGICEGVTYPAFEVQLARWIPKNQRSTAVSYVHAGGFVGVVVGMLSAGELAGSSFLGGWPSVFYVSSVVSVLWCFVWLVLITDTPQQHPSISLDELEFITNDLGARTPDAGQMATPWRQILCSLPVWSVHIAFFGTLYLQYVLIIELPTYLGTVLHFDIRSNGLFSSLPYVGAIIAGCVAGHIGDGIVASGWLSRTATRKLVNGVAAVVPSVILFLVVRIAGCDGQLSLILFVIAGAVRGMSEAGVGPLPIDMAPEFAGTVFGISVTIGALSGVLVPYITGIFINGDNSTVSWSYSFYVAGAVGLVSALIFQVFGTAEVQPWGAARDEKNRPSTKQQTQEDVMRETAKI</sequence>
<feature type="transmembrane region" description="Helical" evidence="6">
    <location>
        <begin position="154"/>
        <end position="175"/>
    </location>
</feature>
<evidence type="ECO:0000256" key="2">
    <source>
        <dbReference type="ARBA" id="ARBA00022692"/>
    </source>
</evidence>
<dbReference type="Gene3D" id="1.20.1250.20">
    <property type="entry name" value="MFS general substrate transporter like domains"/>
    <property type="match status" value="2"/>
</dbReference>
<feature type="region of interest" description="Disordered" evidence="5">
    <location>
        <begin position="1"/>
        <end position="23"/>
    </location>
</feature>
<evidence type="ECO:0000313" key="8">
    <source>
        <dbReference type="EMBL" id="OQR67980.1"/>
    </source>
</evidence>